<dbReference type="Proteomes" id="UP000218366">
    <property type="component" value="Unassembled WGS sequence"/>
</dbReference>
<dbReference type="AlphaFoldDB" id="A0A2A4B7R8"/>
<dbReference type="InterPro" id="IPR027843">
    <property type="entry name" value="DUF4440"/>
</dbReference>
<evidence type="ECO:0000313" key="2">
    <source>
        <dbReference type="EMBL" id="PCD04127.1"/>
    </source>
</evidence>
<dbReference type="OrthoDB" id="7201546at2"/>
<dbReference type="EMBL" id="NWMW01000001">
    <property type="protein sequence ID" value="PCD04127.1"/>
    <property type="molecule type" value="Genomic_DNA"/>
</dbReference>
<reference evidence="2 3" key="1">
    <citation type="submission" date="2017-09" db="EMBL/GenBank/DDBJ databases">
        <title>Sphingomonas spermidinifaciens 9NM-10, whole genome shotgun sequence.</title>
        <authorList>
            <person name="Feng G."/>
            <person name="Zhu H."/>
        </authorList>
    </citation>
    <scope>NUCLEOTIDE SEQUENCE [LARGE SCALE GENOMIC DNA]</scope>
    <source>
        <strain evidence="2 3">9NM-10</strain>
    </source>
</reference>
<dbReference type="Pfam" id="PF14534">
    <property type="entry name" value="DUF4440"/>
    <property type="match status" value="1"/>
</dbReference>
<dbReference type="SUPFAM" id="SSF54427">
    <property type="entry name" value="NTF2-like"/>
    <property type="match status" value="1"/>
</dbReference>
<protein>
    <recommendedName>
        <fullName evidence="1">DUF4440 domain-containing protein</fullName>
    </recommendedName>
</protein>
<gene>
    <name evidence="2" type="ORF">COC42_07445</name>
</gene>
<dbReference type="RefSeq" id="WP_096342522.1">
    <property type="nucleotide sequence ID" value="NZ_NWMW01000001.1"/>
</dbReference>
<feature type="domain" description="DUF4440" evidence="1">
    <location>
        <begin position="17"/>
        <end position="112"/>
    </location>
</feature>
<evidence type="ECO:0000313" key="3">
    <source>
        <dbReference type="Proteomes" id="UP000218366"/>
    </source>
</evidence>
<dbReference type="InterPro" id="IPR032710">
    <property type="entry name" value="NTF2-like_dom_sf"/>
</dbReference>
<accession>A0A2A4B7R8</accession>
<evidence type="ECO:0000259" key="1">
    <source>
        <dbReference type="Pfam" id="PF14534"/>
    </source>
</evidence>
<organism evidence="2 3">
    <name type="scientific">Sphingomonas spermidinifaciens</name>
    <dbReference type="NCBI Taxonomy" id="1141889"/>
    <lineage>
        <taxon>Bacteria</taxon>
        <taxon>Pseudomonadati</taxon>
        <taxon>Pseudomonadota</taxon>
        <taxon>Alphaproteobacteria</taxon>
        <taxon>Sphingomonadales</taxon>
        <taxon>Sphingomonadaceae</taxon>
        <taxon>Sphingomonas</taxon>
    </lineage>
</organism>
<proteinExistence type="predicted"/>
<sequence>MSLWLAALALQAGSVVDAERAFAAAAQREGQWTAFRRYAAPDAILFAPGPVNAQALLKSLSDPPAAVRWQPTESHVSCDGRFAVNTGVTQWPDGRVGYFTTVWRREGDGTWRWIVDHGDFLPSPRPGDRLITFKASCDGKPAPLPGAANAVGADDGGASTDGTIAWRWSVRADGGRTLSVSAWDGRTMRPVIEDRVEAPAR</sequence>
<dbReference type="Gene3D" id="3.10.450.50">
    <property type="match status" value="1"/>
</dbReference>
<comment type="caution">
    <text evidence="2">The sequence shown here is derived from an EMBL/GenBank/DDBJ whole genome shotgun (WGS) entry which is preliminary data.</text>
</comment>
<keyword evidence="3" id="KW-1185">Reference proteome</keyword>
<name>A0A2A4B7R8_9SPHN</name>